<dbReference type="Proteomes" id="UP000075755">
    <property type="component" value="Plasmid pAA04"/>
</dbReference>
<dbReference type="EMBL" id="JACICB010000021">
    <property type="protein sequence ID" value="MBB3708668.1"/>
    <property type="molecule type" value="Genomic_DNA"/>
</dbReference>
<dbReference type="GO" id="GO:0006749">
    <property type="term" value="P:glutathione metabolic process"/>
    <property type="evidence" value="ECO:0007669"/>
    <property type="project" value="TreeGrafter"/>
</dbReference>
<dbReference type="EMBL" id="CP015009">
    <property type="protein sequence ID" value="AMS45461.1"/>
    <property type="molecule type" value="Genomic_DNA"/>
</dbReference>
<dbReference type="InterPro" id="IPR003692">
    <property type="entry name" value="Hydantoinase_B"/>
</dbReference>
<dbReference type="GO" id="GO:0017168">
    <property type="term" value="F:5-oxoprolinase (ATP-hydrolyzing) activity"/>
    <property type="evidence" value="ECO:0007669"/>
    <property type="project" value="TreeGrafter"/>
</dbReference>
<evidence type="ECO:0000313" key="5">
    <source>
        <dbReference type="Proteomes" id="UP000577697"/>
    </source>
</evidence>
<evidence type="ECO:0000313" key="2">
    <source>
        <dbReference type="EMBL" id="AMS45461.1"/>
    </source>
</evidence>
<evidence type="ECO:0000259" key="1">
    <source>
        <dbReference type="Pfam" id="PF02538"/>
    </source>
</evidence>
<dbReference type="PANTHER" id="PTHR11365:SF23">
    <property type="entry name" value="HYPOTHETICAL 5-OXOPROLINASE (EUROFUNG)-RELATED"/>
    <property type="match status" value="1"/>
</dbReference>
<keyword evidence="2" id="KW-0614">Plasmid</keyword>
<gene>
    <name evidence="2" type="ORF">AA2016_6571</name>
    <name evidence="3" type="ORF">FHS67_005008</name>
</gene>
<dbReference type="Pfam" id="PF02538">
    <property type="entry name" value="Hydantoinase_B"/>
    <property type="match status" value="1"/>
</dbReference>
<dbReference type="KEGG" id="aak:AA2016_6571"/>
<dbReference type="GO" id="GO:0047423">
    <property type="term" value="F:N-methylhydantoinase (ATP-hydrolyzing) activity"/>
    <property type="evidence" value="ECO:0007669"/>
    <property type="project" value="UniProtKB-EC"/>
</dbReference>
<dbReference type="InterPro" id="IPR045079">
    <property type="entry name" value="Oxoprolinase-like"/>
</dbReference>
<protein>
    <submittedName>
        <fullName evidence="2">Hydantoinase B/oxoprolinase</fullName>
    </submittedName>
    <submittedName>
        <fullName evidence="3">N-methylhydantoinase B</fullName>
        <ecNumber evidence="3">3.5.2.14</ecNumber>
    </submittedName>
</protein>
<evidence type="ECO:0000313" key="3">
    <source>
        <dbReference type="EMBL" id="MBB3708668.1"/>
    </source>
</evidence>
<keyword evidence="3" id="KW-0378">Hydrolase</keyword>
<dbReference type="PANTHER" id="PTHR11365">
    <property type="entry name" value="5-OXOPROLINASE RELATED"/>
    <property type="match status" value="1"/>
</dbReference>
<sequence length="600" mass="64595">MSDKIITGVDAYTTAIIANRMDGIVREMTNTLLRAARSAVIGVARDFSCAICTVDNELLASAEALPVHIFGAGLLTQAMSNLHKGDIREGDCYLHNDPYSGNSHAADYVFLVPVFVEGEHLFTAVTKAHQADIGNSQPTTYFAGARDQYEEGALIFPAVRLQRDYKTNQDIVRMGRSRIRVPNQWYGDLLAGIGSVRIAEQRLKELCAKYGKDSIKEFVKSWFDYSEQRMSDTIRSLKAAEIDISSRHDPYGDILPEGIPLNLKLRIDPTEARISIDLRDNIDNVPCGLNMTESTTISAVGAGVFNSIDPSVPRNAGSFRRLQIELRNGAVVGRPEFPHSCSIATTNVSDRLINMTQAAFASIADGIGLAEGGIGMGAGGAVISGSDHRREGGSYVNQIVIAEGTGPGSPTADGWPTYGLPCLASLCQRDSIEVDEQRLPIHVHYLRLLPDTAGAGRFRGAPALGIAYGTKELPMEVIWPCDGTIHPPKGVRGGEDGCRAHHTLKLADGTTTTLPPVVTMTMRKGDIVEGYSCSGGGYGPASERDPERVLKDVIDGIESLERARSVYGVIFSGSVADGTLAVDHEASRQHRMSMPPQAAA</sequence>
<dbReference type="AlphaFoldDB" id="A0AAC8YVU9"/>
<reference evidence="3 5" key="2">
    <citation type="submission" date="2020-08" db="EMBL/GenBank/DDBJ databases">
        <title>Genomic Encyclopedia of Type Strains, Phase IV (KMG-IV): sequencing the most valuable type-strain genomes for metagenomic binning, comparative biology and taxonomic classification.</title>
        <authorList>
            <person name="Goeker M."/>
        </authorList>
    </citation>
    <scope>NUCLEOTIDE SEQUENCE [LARGE SCALE GENOMIC DNA]</scope>
    <source>
        <strain evidence="3 5">DSM 10368</strain>
    </source>
</reference>
<proteinExistence type="predicted"/>
<dbReference type="Proteomes" id="UP000577697">
    <property type="component" value="Unassembled WGS sequence"/>
</dbReference>
<organism evidence="2 4">
    <name type="scientific">Aminobacter aminovorans</name>
    <name type="common">Chelatobacter heintzii</name>
    <dbReference type="NCBI Taxonomy" id="83263"/>
    <lineage>
        <taxon>Bacteria</taxon>
        <taxon>Pseudomonadati</taxon>
        <taxon>Pseudomonadota</taxon>
        <taxon>Alphaproteobacteria</taxon>
        <taxon>Hyphomicrobiales</taxon>
        <taxon>Phyllobacteriaceae</taxon>
        <taxon>Aminobacter</taxon>
    </lineage>
</organism>
<reference evidence="2 4" key="1">
    <citation type="submission" date="2016-03" db="EMBL/GenBank/DDBJ databases">
        <title>Complete genome of Aminobacter aminovorans KCTC 2477.</title>
        <authorList>
            <person name="Kim K.M."/>
        </authorList>
    </citation>
    <scope>NUCLEOTIDE SEQUENCE [LARGE SCALE GENOMIC DNA]</scope>
    <source>
        <strain evidence="2 4">KCTC 2477</strain>
        <plasmid evidence="2 4">pAA04</plasmid>
    </source>
</reference>
<dbReference type="GO" id="GO:0005829">
    <property type="term" value="C:cytosol"/>
    <property type="evidence" value="ECO:0007669"/>
    <property type="project" value="TreeGrafter"/>
</dbReference>
<evidence type="ECO:0000313" key="4">
    <source>
        <dbReference type="Proteomes" id="UP000075755"/>
    </source>
</evidence>
<geneLocation type="plasmid" evidence="2 4">
    <name>pAA04</name>
</geneLocation>
<feature type="domain" description="Hydantoinase B/oxoprolinase" evidence="1">
    <location>
        <begin position="10"/>
        <end position="540"/>
    </location>
</feature>
<dbReference type="EC" id="3.5.2.14" evidence="3"/>
<accession>A0AAC8YVU9</accession>
<name>A0AAC8YVU9_AMIAI</name>
<dbReference type="RefSeq" id="WP_067970131.1">
    <property type="nucleotide sequence ID" value="NZ_CP015009.1"/>
</dbReference>
<keyword evidence="5" id="KW-1185">Reference proteome</keyword>